<name>A0ABY4SG60_AQUTE</name>
<feature type="region of interest" description="Disordered" evidence="5">
    <location>
        <begin position="471"/>
        <end position="491"/>
    </location>
</feature>
<comment type="subcellular location">
    <subcellularLocation>
        <location evidence="1">Membrane</location>
        <topology evidence="1">Multi-pass membrane protein</topology>
    </subcellularLocation>
</comment>
<feature type="transmembrane region" description="Helical" evidence="6">
    <location>
        <begin position="377"/>
        <end position="401"/>
    </location>
</feature>
<keyword evidence="9" id="KW-1185">Reference proteome</keyword>
<dbReference type="EMBL" id="CP097636">
    <property type="protein sequence ID" value="URI11484.1"/>
    <property type="molecule type" value="Genomic_DNA"/>
</dbReference>
<evidence type="ECO:0000256" key="6">
    <source>
        <dbReference type="SAM" id="Phobius"/>
    </source>
</evidence>
<feature type="transmembrane region" description="Helical" evidence="6">
    <location>
        <begin position="313"/>
        <end position="336"/>
    </location>
</feature>
<evidence type="ECO:0000256" key="3">
    <source>
        <dbReference type="ARBA" id="ARBA00022989"/>
    </source>
</evidence>
<feature type="transmembrane region" description="Helical" evidence="6">
    <location>
        <begin position="284"/>
        <end position="307"/>
    </location>
</feature>
<evidence type="ECO:0000256" key="5">
    <source>
        <dbReference type="SAM" id="MobiDB-lite"/>
    </source>
</evidence>
<evidence type="ECO:0000256" key="4">
    <source>
        <dbReference type="ARBA" id="ARBA00023136"/>
    </source>
</evidence>
<feature type="transmembrane region" description="Helical" evidence="6">
    <location>
        <begin position="413"/>
        <end position="434"/>
    </location>
</feature>
<feature type="transmembrane region" description="Helical" evidence="6">
    <location>
        <begin position="160"/>
        <end position="184"/>
    </location>
</feature>
<dbReference type="InterPro" id="IPR036259">
    <property type="entry name" value="MFS_trans_sf"/>
</dbReference>
<feature type="transmembrane region" description="Helical" evidence="6">
    <location>
        <begin position="440"/>
        <end position="461"/>
    </location>
</feature>
<keyword evidence="3 6" id="KW-1133">Transmembrane helix</keyword>
<protein>
    <submittedName>
        <fullName evidence="8">MFS transporter</fullName>
    </submittedName>
</protein>
<proteinExistence type="predicted"/>
<feature type="transmembrane region" description="Helical" evidence="6">
    <location>
        <begin position="101"/>
        <end position="121"/>
    </location>
</feature>
<dbReference type="Proteomes" id="UP001056201">
    <property type="component" value="Chromosome 2"/>
</dbReference>
<dbReference type="InterPro" id="IPR020846">
    <property type="entry name" value="MFS_dom"/>
</dbReference>
<feature type="compositionally biased region" description="Polar residues" evidence="5">
    <location>
        <begin position="482"/>
        <end position="491"/>
    </location>
</feature>
<keyword evidence="4 6" id="KW-0472">Membrane</keyword>
<feature type="transmembrane region" description="Helical" evidence="6">
    <location>
        <begin position="226"/>
        <end position="246"/>
    </location>
</feature>
<accession>A0ABY4SG60</accession>
<evidence type="ECO:0000256" key="2">
    <source>
        <dbReference type="ARBA" id="ARBA00022692"/>
    </source>
</evidence>
<feature type="transmembrane region" description="Helical" evidence="6">
    <location>
        <begin position="252"/>
        <end position="272"/>
    </location>
</feature>
<evidence type="ECO:0000313" key="9">
    <source>
        <dbReference type="Proteomes" id="UP001056201"/>
    </source>
</evidence>
<dbReference type="PANTHER" id="PTHR23501:SF154">
    <property type="entry name" value="MULTIDRUG-EFFLUX TRANSPORTER RV1634-RELATED"/>
    <property type="match status" value="1"/>
</dbReference>
<evidence type="ECO:0000259" key="7">
    <source>
        <dbReference type="PROSITE" id="PS50850"/>
    </source>
</evidence>
<feature type="transmembrane region" description="Helical" evidence="6">
    <location>
        <begin position="21"/>
        <end position="47"/>
    </location>
</feature>
<dbReference type="InterPro" id="IPR011701">
    <property type="entry name" value="MFS"/>
</dbReference>
<dbReference type="Gene3D" id="1.20.1250.20">
    <property type="entry name" value="MFS general substrate transporter like domains"/>
    <property type="match status" value="1"/>
</dbReference>
<feature type="transmembrane region" description="Helical" evidence="6">
    <location>
        <begin position="348"/>
        <end position="371"/>
    </location>
</feature>
<organism evidence="8 9">
    <name type="scientific">Aquincola tertiaricarbonis</name>
    <dbReference type="NCBI Taxonomy" id="391953"/>
    <lineage>
        <taxon>Bacteria</taxon>
        <taxon>Pseudomonadati</taxon>
        <taxon>Pseudomonadota</taxon>
        <taxon>Betaproteobacteria</taxon>
        <taxon>Burkholderiales</taxon>
        <taxon>Sphaerotilaceae</taxon>
        <taxon>Aquincola</taxon>
    </lineage>
</organism>
<keyword evidence="2 6" id="KW-0812">Transmembrane</keyword>
<dbReference type="SUPFAM" id="SSF103473">
    <property type="entry name" value="MFS general substrate transporter"/>
    <property type="match status" value="1"/>
</dbReference>
<feature type="transmembrane region" description="Helical" evidence="6">
    <location>
        <begin position="190"/>
        <end position="214"/>
    </location>
</feature>
<feature type="transmembrane region" description="Helical" evidence="6">
    <location>
        <begin position="127"/>
        <end position="148"/>
    </location>
</feature>
<evidence type="ECO:0000256" key="1">
    <source>
        <dbReference type="ARBA" id="ARBA00004141"/>
    </source>
</evidence>
<dbReference type="RefSeq" id="WP_250199678.1">
    <property type="nucleotide sequence ID" value="NZ_CP097636.1"/>
</dbReference>
<gene>
    <name evidence="8" type="ORF">MW290_21320</name>
</gene>
<feature type="transmembrane region" description="Helical" evidence="6">
    <location>
        <begin position="59"/>
        <end position="80"/>
    </location>
</feature>
<reference evidence="8" key="1">
    <citation type="submission" date="2022-05" db="EMBL/GenBank/DDBJ databases">
        <title>An RpoN-dependent PEP-CTERM gene is involved in floc formation of an Aquincola tertiaricarbonis strain.</title>
        <authorList>
            <person name="Qiu D."/>
            <person name="Xia M."/>
        </authorList>
    </citation>
    <scope>NUCLEOTIDE SEQUENCE</scope>
    <source>
        <strain evidence="8">RN12</strain>
    </source>
</reference>
<dbReference type="PANTHER" id="PTHR23501">
    <property type="entry name" value="MAJOR FACILITATOR SUPERFAMILY"/>
    <property type="match status" value="1"/>
</dbReference>
<evidence type="ECO:0000313" key="8">
    <source>
        <dbReference type="EMBL" id="URI11484.1"/>
    </source>
</evidence>
<dbReference type="PROSITE" id="PS50850">
    <property type="entry name" value="MFS"/>
    <property type="match status" value="1"/>
</dbReference>
<sequence>MHDTTMGTLPEEPLLARGRRAACLGAVLLVSMLAFEAMAVAAVMPAIASDLGGDAQYALAFGGMLAASVVGMVLAGWIATPRPALRPAWRALEPHLQGARAASALGMWVFGAGLLLAGTAMQMGVLVAGRIVQGLGSGLLSVALYVGMGQLVPKPLHPRLFALFAAAWVLPGLVGPTLAAALATHLGWRSVFLVVAAAVPVTALMLIPALARLPQPAAAGGASARVLGWALLAALGAFLLHAAGSFHRLDLTLATLGAGAALALFAAGRLLPPGSRVAAPGLPAVIALRGLLAAGFATAEAFVPLYLTRAQGWSLAQAGLALSIGAVAWSAGSTLQSRLQREALRQQALGAGFALVALGIGIAALPALLGWPAPVLLAGWLMAGFGIGIAFPMLSVLTLRLSPAAEQGRNASALQLCDALCSSAALAAAGWVFSHSGASTAGGFIGVMAIAATLPALGALLSRRTARGGAHAHCPEDRVAPTSATSPGDTT</sequence>
<dbReference type="Pfam" id="PF07690">
    <property type="entry name" value="MFS_1"/>
    <property type="match status" value="1"/>
</dbReference>
<feature type="domain" description="Major facilitator superfamily (MFS) profile" evidence="7">
    <location>
        <begin position="22"/>
        <end position="467"/>
    </location>
</feature>